<keyword evidence="2" id="KW-1185">Reference proteome</keyword>
<dbReference type="Proteomes" id="UP001234297">
    <property type="component" value="Chromosome 2"/>
</dbReference>
<gene>
    <name evidence="1" type="ORF">MRB53_005917</name>
</gene>
<organism evidence="1 2">
    <name type="scientific">Persea americana</name>
    <name type="common">Avocado</name>
    <dbReference type="NCBI Taxonomy" id="3435"/>
    <lineage>
        <taxon>Eukaryota</taxon>
        <taxon>Viridiplantae</taxon>
        <taxon>Streptophyta</taxon>
        <taxon>Embryophyta</taxon>
        <taxon>Tracheophyta</taxon>
        <taxon>Spermatophyta</taxon>
        <taxon>Magnoliopsida</taxon>
        <taxon>Magnoliidae</taxon>
        <taxon>Laurales</taxon>
        <taxon>Lauraceae</taxon>
        <taxon>Persea</taxon>
    </lineage>
</organism>
<sequence>MQVWLLCLALVGLVLLNHECAADPATDNANPAGGSGGDAAAHPAVMGESATGPGKAKETDNAKPAGGSGGAAKSTTGPGKQTVSVASMSFTPSGERHMDTETFEWDP</sequence>
<comment type="caution">
    <text evidence="1">The sequence shown here is derived from an EMBL/GenBank/DDBJ whole genome shotgun (WGS) entry which is preliminary data.</text>
</comment>
<evidence type="ECO:0000313" key="1">
    <source>
        <dbReference type="EMBL" id="KAJ8644169.1"/>
    </source>
</evidence>
<reference evidence="1 2" key="1">
    <citation type="journal article" date="2022" name="Hortic Res">
        <title>A haplotype resolved chromosomal level avocado genome allows analysis of novel avocado genes.</title>
        <authorList>
            <person name="Nath O."/>
            <person name="Fletcher S.J."/>
            <person name="Hayward A."/>
            <person name="Shaw L.M."/>
            <person name="Masouleh A.K."/>
            <person name="Furtado A."/>
            <person name="Henry R.J."/>
            <person name="Mitter N."/>
        </authorList>
    </citation>
    <scope>NUCLEOTIDE SEQUENCE [LARGE SCALE GENOMIC DNA]</scope>
    <source>
        <strain evidence="2">cv. Hass</strain>
    </source>
</reference>
<protein>
    <submittedName>
        <fullName evidence="1">Uncharacterized protein</fullName>
    </submittedName>
</protein>
<proteinExistence type="predicted"/>
<name>A0ACC2MEP7_PERAE</name>
<evidence type="ECO:0000313" key="2">
    <source>
        <dbReference type="Proteomes" id="UP001234297"/>
    </source>
</evidence>
<dbReference type="EMBL" id="CM056810">
    <property type="protein sequence ID" value="KAJ8644169.1"/>
    <property type="molecule type" value="Genomic_DNA"/>
</dbReference>
<accession>A0ACC2MEP7</accession>